<dbReference type="EMBL" id="BMAW01015778">
    <property type="protein sequence ID" value="GFT45499.1"/>
    <property type="molecule type" value="Genomic_DNA"/>
</dbReference>
<dbReference type="AlphaFoldDB" id="A0A8X6P2U8"/>
<evidence type="ECO:0000313" key="1">
    <source>
        <dbReference type="EMBL" id="GFT45499.1"/>
    </source>
</evidence>
<reference evidence="1" key="1">
    <citation type="submission" date="2020-08" db="EMBL/GenBank/DDBJ databases">
        <title>Multicomponent nature underlies the extraordinary mechanical properties of spider dragline silk.</title>
        <authorList>
            <person name="Kono N."/>
            <person name="Nakamura H."/>
            <person name="Mori M."/>
            <person name="Yoshida Y."/>
            <person name="Ohtoshi R."/>
            <person name="Malay A.D."/>
            <person name="Moran D.A.P."/>
            <person name="Tomita M."/>
            <person name="Numata K."/>
            <person name="Arakawa K."/>
        </authorList>
    </citation>
    <scope>NUCLEOTIDE SEQUENCE</scope>
</reference>
<keyword evidence="2" id="KW-1185">Reference proteome</keyword>
<accession>A0A8X6P2U8</accession>
<sequence length="28" mass="3187">MDKSHQDLSPTPIPPSELVLVSRIRIEK</sequence>
<gene>
    <name evidence="1" type="ORF">NPIL_428491</name>
</gene>
<proteinExistence type="predicted"/>
<name>A0A8X6P2U8_NEPPI</name>
<feature type="non-terminal residue" evidence="1">
    <location>
        <position position="28"/>
    </location>
</feature>
<dbReference type="Proteomes" id="UP000887013">
    <property type="component" value="Unassembled WGS sequence"/>
</dbReference>
<protein>
    <submittedName>
        <fullName evidence="1">Uncharacterized protein</fullName>
    </submittedName>
</protein>
<comment type="caution">
    <text evidence="1">The sequence shown here is derived from an EMBL/GenBank/DDBJ whole genome shotgun (WGS) entry which is preliminary data.</text>
</comment>
<organism evidence="1 2">
    <name type="scientific">Nephila pilipes</name>
    <name type="common">Giant wood spider</name>
    <name type="synonym">Nephila maculata</name>
    <dbReference type="NCBI Taxonomy" id="299642"/>
    <lineage>
        <taxon>Eukaryota</taxon>
        <taxon>Metazoa</taxon>
        <taxon>Ecdysozoa</taxon>
        <taxon>Arthropoda</taxon>
        <taxon>Chelicerata</taxon>
        <taxon>Arachnida</taxon>
        <taxon>Araneae</taxon>
        <taxon>Araneomorphae</taxon>
        <taxon>Entelegynae</taxon>
        <taxon>Araneoidea</taxon>
        <taxon>Nephilidae</taxon>
        <taxon>Nephila</taxon>
    </lineage>
</organism>
<evidence type="ECO:0000313" key="2">
    <source>
        <dbReference type="Proteomes" id="UP000887013"/>
    </source>
</evidence>